<gene>
    <name evidence="2" type="ORF">B9G79_12895</name>
</gene>
<feature type="domain" description="N-acetyltransferase" evidence="1">
    <location>
        <begin position="14"/>
        <end position="155"/>
    </location>
</feature>
<dbReference type="GO" id="GO:0005737">
    <property type="term" value="C:cytoplasm"/>
    <property type="evidence" value="ECO:0007669"/>
    <property type="project" value="TreeGrafter"/>
</dbReference>
<dbReference type="PANTHER" id="PTHR43441:SF3">
    <property type="entry name" value="ACETYLTRANSFERASE"/>
    <property type="match status" value="1"/>
</dbReference>
<dbReference type="AlphaFoldDB" id="A0A1Z3NAB9"/>
<dbReference type="InterPro" id="IPR051908">
    <property type="entry name" value="Ribosomal_N-acetyltransferase"/>
</dbReference>
<dbReference type="InterPro" id="IPR016181">
    <property type="entry name" value="Acyl_CoA_acyltransferase"/>
</dbReference>
<reference evidence="2 3" key="1">
    <citation type="submission" date="2017-04" db="EMBL/GenBank/DDBJ databases">
        <title>Whole genome sequence of Bdellovibrio bacteriovorus strain SSB218315.</title>
        <authorList>
            <person name="Oyedara O."/>
            <person name="Rodriguez-Perez M.A."/>
        </authorList>
    </citation>
    <scope>NUCLEOTIDE SEQUENCE [LARGE SCALE GENOMIC DNA]</scope>
    <source>
        <strain evidence="2 3">SSB218315</strain>
    </source>
</reference>
<keyword evidence="2" id="KW-0689">Ribosomal protein</keyword>
<dbReference type="RefSeq" id="WP_088565871.1">
    <property type="nucleotide sequence ID" value="NZ_CP020946.1"/>
</dbReference>
<organism evidence="2 3">
    <name type="scientific">Bdellovibrio bacteriovorus</name>
    <dbReference type="NCBI Taxonomy" id="959"/>
    <lineage>
        <taxon>Bacteria</taxon>
        <taxon>Pseudomonadati</taxon>
        <taxon>Bdellovibrionota</taxon>
        <taxon>Bdellovibrionia</taxon>
        <taxon>Bdellovibrionales</taxon>
        <taxon>Pseudobdellovibrionaceae</taxon>
        <taxon>Bdellovibrio</taxon>
    </lineage>
</organism>
<dbReference type="GO" id="GO:0005840">
    <property type="term" value="C:ribosome"/>
    <property type="evidence" value="ECO:0007669"/>
    <property type="project" value="UniProtKB-KW"/>
</dbReference>
<dbReference type="GO" id="GO:0008999">
    <property type="term" value="F:protein-N-terminal-alanine acetyltransferase activity"/>
    <property type="evidence" value="ECO:0007669"/>
    <property type="project" value="TreeGrafter"/>
</dbReference>
<dbReference type="InterPro" id="IPR000182">
    <property type="entry name" value="GNAT_dom"/>
</dbReference>
<dbReference type="PANTHER" id="PTHR43441">
    <property type="entry name" value="RIBOSOMAL-PROTEIN-SERINE ACETYLTRANSFERASE"/>
    <property type="match status" value="1"/>
</dbReference>
<keyword evidence="2" id="KW-0687">Ribonucleoprotein</keyword>
<dbReference type="Pfam" id="PF13302">
    <property type="entry name" value="Acetyltransf_3"/>
    <property type="match status" value="1"/>
</dbReference>
<protein>
    <submittedName>
        <fullName evidence="2">Ribosomal protein acetyltransferase</fullName>
    </submittedName>
</protein>
<proteinExistence type="predicted"/>
<evidence type="ECO:0000313" key="2">
    <source>
        <dbReference type="EMBL" id="ASD64399.1"/>
    </source>
</evidence>
<sequence>MKSVYPAEEIRAERITLKKHKVEMAETMFQYVDEDRERLGRFLPWVPMIRGVHDEREYIEMTREQWQDFKMFDYGMYLNDGDIYMGNVGVHTISWDNDRCELGYWILGKFEGHGYVREAVLALEKVLFDLGFYRIEIRCSGLNSRSGSVAENCHYKFEARLRHHAVENGQRRDTLVFAKLRDER</sequence>
<dbReference type="Proteomes" id="UP000197003">
    <property type="component" value="Chromosome"/>
</dbReference>
<accession>A0A1Z3NAB9</accession>
<dbReference type="GO" id="GO:1990189">
    <property type="term" value="F:protein N-terminal-serine acetyltransferase activity"/>
    <property type="evidence" value="ECO:0007669"/>
    <property type="project" value="TreeGrafter"/>
</dbReference>
<evidence type="ECO:0000259" key="1">
    <source>
        <dbReference type="Pfam" id="PF13302"/>
    </source>
</evidence>
<dbReference type="EMBL" id="CP020946">
    <property type="protein sequence ID" value="ASD64399.1"/>
    <property type="molecule type" value="Genomic_DNA"/>
</dbReference>
<evidence type="ECO:0000313" key="3">
    <source>
        <dbReference type="Proteomes" id="UP000197003"/>
    </source>
</evidence>
<dbReference type="SUPFAM" id="SSF55729">
    <property type="entry name" value="Acyl-CoA N-acyltransferases (Nat)"/>
    <property type="match status" value="1"/>
</dbReference>
<name>A0A1Z3NAB9_BDEBC</name>
<keyword evidence="2" id="KW-0808">Transferase</keyword>
<dbReference type="Gene3D" id="3.40.630.30">
    <property type="match status" value="1"/>
</dbReference>
<dbReference type="OrthoDB" id="5292604at2"/>